<sequence length="455" mass="50015">MSLEGMDLDCALRRGGSDREDDDGDDGRPANDRHTPPSAVDLHDDNAVDECLLLALPDELLLGVFSALSDAEVPARAASVARRLAALSRDDTLWQSLYVRRYGPSVHKHFAEFGKDWRWLYRARSRRADAAPAEGPGCVAMTKMGHFYCGDLDGGVPHGYGLHVYVECLTRARDVDPRDAFALASASGGSRTEEGQWARGKKHGRTIEADDGDRYDGEYVDGIRQGQGTYVWRSGSVYRGAYVDCRRSGWGVMNHADGRRYEGHWTRGRRDGEGTMTLPDGRSYSGHWANTNPHGWGVHTWPNGNRVEASWKRGAPRGEGALISPDGRVFFDRAKELFCVGGATIPDDGSLPGSDGWDSRLKRMRYVPCESDAHRRTVDTLYVDGSRLSVFWHRGNHGHSYRVAAHSPVCRALGRSAAKEEEAPKEGAAVGTCMACLCVACTPEGDQARWYLGAS</sequence>
<feature type="compositionally biased region" description="Basic and acidic residues" evidence="2">
    <location>
        <begin position="26"/>
        <end position="41"/>
    </location>
</feature>
<dbReference type="Gene3D" id="1.20.1280.50">
    <property type="match status" value="1"/>
</dbReference>
<feature type="region of interest" description="Disordered" evidence="2">
    <location>
        <begin position="1"/>
        <end position="41"/>
    </location>
</feature>
<dbReference type="EMBL" id="KC977570">
    <property type="protein sequence ID" value="AGO82504.2"/>
    <property type="molecule type" value="Genomic_DNA"/>
</dbReference>
<evidence type="ECO:0000256" key="2">
    <source>
        <dbReference type="SAM" id="MobiDB-lite"/>
    </source>
</evidence>
<dbReference type="Proteomes" id="UP000201566">
    <property type="component" value="Segment"/>
</dbReference>
<protein>
    <submittedName>
        <fullName evidence="4">Morn repeat domain containing protein</fullName>
    </submittedName>
</protein>
<dbReference type="RefSeq" id="YP_008319173.2">
    <property type="nucleotide sequence ID" value="NC_021858.1"/>
</dbReference>
<evidence type="ECO:0000256" key="1">
    <source>
        <dbReference type="ARBA" id="ARBA00022737"/>
    </source>
</evidence>
<name>S4VX90_9VIRU</name>
<dbReference type="InterPro" id="IPR003409">
    <property type="entry name" value="MORN"/>
</dbReference>
<dbReference type="SUPFAM" id="SSF81383">
    <property type="entry name" value="F-box domain"/>
    <property type="match status" value="1"/>
</dbReference>
<dbReference type="Pfam" id="PF12937">
    <property type="entry name" value="F-box-like"/>
    <property type="match status" value="1"/>
</dbReference>
<keyword evidence="1" id="KW-0677">Repeat</keyword>
<proteinExistence type="predicted"/>
<evidence type="ECO:0000313" key="4">
    <source>
        <dbReference type="EMBL" id="AGO82504.2"/>
    </source>
</evidence>
<dbReference type="PROSITE" id="PS50181">
    <property type="entry name" value="FBOX"/>
    <property type="match status" value="1"/>
</dbReference>
<dbReference type="PANTHER" id="PTHR23084:SF263">
    <property type="entry name" value="MORN REPEAT-CONTAINING PROTEIN 1"/>
    <property type="match status" value="1"/>
</dbReference>
<dbReference type="InterPro" id="IPR001810">
    <property type="entry name" value="F-box_dom"/>
</dbReference>
<dbReference type="KEGG" id="vg:16512427"/>
<dbReference type="SUPFAM" id="SSF82185">
    <property type="entry name" value="Histone H3 K4-specific methyltransferase SET7/9 N-terminal domain"/>
    <property type="match status" value="2"/>
</dbReference>
<reference evidence="4 5" key="1">
    <citation type="journal article" date="2013" name="Science">
        <title>Pandoraviruses: amoeba viruses with genomes up to 2.5 Mb reaching that of parasitic eukaryotes.</title>
        <authorList>
            <person name="Philippe N."/>
            <person name="Legendre M."/>
            <person name="Doutre G."/>
            <person name="Coute Y."/>
            <person name="Poirot O."/>
            <person name="Lescot M."/>
            <person name="Arslan D."/>
            <person name="Seltzer V."/>
            <person name="Bertaux L."/>
            <person name="Bruley C."/>
            <person name="Garin J."/>
            <person name="Claverie J.M."/>
            <person name="Abergel C."/>
        </authorList>
    </citation>
    <scope>NUCLEOTIDE SEQUENCE [LARGE SCALE GENOMIC DNA]</scope>
    <source>
        <strain evidence="4">Melbourne</strain>
    </source>
</reference>
<dbReference type="InterPro" id="IPR036047">
    <property type="entry name" value="F-box-like_dom_sf"/>
</dbReference>
<dbReference type="Gene3D" id="2.20.110.10">
    <property type="entry name" value="Histone H3 K4-specific methyltransferase SET7/9 N-terminal domain"/>
    <property type="match status" value="3"/>
</dbReference>
<organism evidence="4 5">
    <name type="scientific">Pandoravirus dulcis</name>
    <dbReference type="NCBI Taxonomy" id="1349409"/>
    <lineage>
        <taxon>Viruses</taxon>
        <taxon>Pandoravirus</taxon>
    </lineage>
</organism>
<evidence type="ECO:0000259" key="3">
    <source>
        <dbReference type="PROSITE" id="PS50181"/>
    </source>
</evidence>
<dbReference type="PANTHER" id="PTHR23084">
    <property type="entry name" value="PHOSPHATIDYLINOSITOL-4-PHOSPHATE 5-KINASE RELATED"/>
    <property type="match status" value="1"/>
</dbReference>
<dbReference type="SMART" id="SM00698">
    <property type="entry name" value="MORN"/>
    <property type="match status" value="5"/>
</dbReference>
<gene>
    <name evidence="4" type="ORF">pdul_cds_443</name>
</gene>
<feature type="domain" description="F-box" evidence="3">
    <location>
        <begin position="50"/>
        <end position="97"/>
    </location>
</feature>
<dbReference type="Pfam" id="PF02493">
    <property type="entry name" value="MORN"/>
    <property type="match status" value="6"/>
</dbReference>
<accession>S4VX90</accession>
<evidence type="ECO:0000313" key="5">
    <source>
        <dbReference type="Proteomes" id="UP000201566"/>
    </source>
</evidence>
<dbReference type="GeneID" id="16512427"/>